<evidence type="ECO:0000256" key="4">
    <source>
        <dbReference type="ARBA" id="ARBA00022827"/>
    </source>
</evidence>
<protein>
    <submittedName>
        <fullName evidence="11">Glutaryl-CoA dehydrogenase</fullName>
    </submittedName>
</protein>
<dbReference type="GO" id="GO:0033539">
    <property type="term" value="P:fatty acid beta-oxidation using acyl-CoA dehydrogenase"/>
    <property type="evidence" value="ECO:0007669"/>
    <property type="project" value="TreeGrafter"/>
</dbReference>
<dbReference type="Pfam" id="PF02770">
    <property type="entry name" value="Acyl-CoA_dh_M"/>
    <property type="match status" value="1"/>
</dbReference>
<reference evidence="11 12" key="1">
    <citation type="submission" date="2018-07" db="EMBL/GenBank/DDBJ databases">
        <title>Genomic Encyclopedia of Type Strains, Phase IV (KMG-IV): sequencing the most valuable type-strain genomes for metagenomic binning, comparative biology and taxonomic classification.</title>
        <authorList>
            <person name="Goeker M."/>
        </authorList>
    </citation>
    <scope>NUCLEOTIDE SEQUENCE [LARGE SCALE GENOMIC DNA]</scope>
    <source>
        <strain evidence="11 12">DSM 44952</strain>
    </source>
</reference>
<dbReference type="InterPro" id="IPR036250">
    <property type="entry name" value="AcylCo_DH-like_C"/>
</dbReference>
<dbReference type="Gene3D" id="1.20.140.10">
    <property type="entry name" value="Butyryl-CoA Dehydrogenase, subunit A, domain 3"/>
    <property type="match status" value="1"/>
</dbReference>
<dbReference type="InterPro" id="IPR052033">
    <property type="entry name" value="Glutaryl-CoA_DH_mitochondrial"/>
</dbReference>
<evidence type="ECO:0000256" key="6">
    <source>
        <dbReference type="ARBA" id="ARBA00023002"/>
    </source>
</evidence>
<dbReference type="GO" id="GO:0050660">
    <property type="term" value="F:flavin adenine dinucleotide binding"/>
    <property type="evidence" value="ECO:0007669"/>
    <property type="project" value="InterPro"/>
</dbReference>
<dbReference type="Proteomes" id="UP000255355">
    <property type="component" value="Unassembled WGS sequence"/>
</dbReference>
<dbReference type="Pfam" id="PF02771">
    <property type="entry name" value="Acyl-CoA_dh_N"/>
    <property type="match status" value="1"/>
</dbReference>
<proteinExistence type="inferred from homology"/>
<organism evidence="11 12">
    <name type="scientific">Nocardia mexicana</name>
    <dbReference type="NCBI Taxonomy" id="279262"/>
    <lineage>
        <taxon>Bacteria</taxon>
        <taxon>Bacillati</taxon>
        <taxon>Actinomycetota</taxon>
        <taxon>Actinomycetes</taxon>
        <taxon>Mycobacteriales</taxon>
        <taxon>Nocardiaceae</taxon>
        <taxon>Nocardia</taxon>
    </lineage>
</organism>
<dbReference type="InterPro" id="IPR037069">
    <property type="entry name" value="AcylCoA_DH/ox_N_sf"/>
</dbReference>
<dbReference type="Pfam" id="PF00441">
    <property type="entry name" value="Acyl-CoA_dh_1"/>
    <property type="match status" value="1"/>
</dbReference>
<comment type="caution">
    <text evidence="11">The sequence shown here is derived from an EMBL/GenBank/DDBJ whole genome shotgun (WGS) entry which is preliminary data.</text>
</comment>
<accession>A0A370H898</accession>
<dbReference type="InterPro" id="IPR013786">
    <property type="entry name" value="AcylCoA_DH/ox_N"/>
</dbReference>
<dbReference type="Gene3D" id="1.10.540.10">
    <property type="entry name" value="Acyl-CoA dehydrogenase/oxidase, N-terminal domain"/>
    <property type="match status" value="1"/>
</dbReference>
<dbReference type="EMBL" id="QQAZ01000003">
    <property type="protein sequence ID" value="RDI52887.1"/>
    <property type="molecule type" value="Genomic_DNA"/>
</dbReference>
<keyword evidence="3 7" id="KW-0285">Flavoprotein</keyword>
<dbReference type="GO" id="GO:0046949">
    <property type="term" value="P:fatty-acyl-CoA biosynthetic process"/>
    <property type="evidence" value="ECO:0007669"/>
    <property type="project" value="TreeGrafter"/>
</dbReference>
<dbReference type="SUPFAM" id="SSF47203">
    <property type="entry name" value="Acyl-CoA dehydrogenase C-terminal domain-like"/>
    <property type="match status" value="1"/>
</dbReference>
<dbReference type="AlphaFoldDB" id="A0A370H898"/>
<feature type="domain" description="Acyl-CoA oxidase/dehydrogenase middle" evidence="9">
    <location>
        <begin position="131"/>
        <end position="221"/>
    </location>
</feature>
<dbReference type="InterPro" id="IPR009100">
    <property type="entry name" value="AcylCoA_DH/oxidase_NM_dom_sf"/>
</dbReference>
<dbReference type="GO" id="GO:0004361">
    <property type="term" value="F:glutaryl-CoA dehydrogenase activity"/>
    <property type="evidence" value="ECO:0007669"/>
    <property type="project" value="TreeGrafter"/>
</dbReference>
<evidence type="ECO:0000313" key="11">
    <source>
        <dbReference type="EMBL" id="RDI52887.1"/>
    </source>
</evidence>
<dbReference type="SUPFAM" id="SSF56645">
    <property type="entry name" value="Acyl-CoA dehydrogenase NM domain-like"/>
    <property type="match status" value="1"/>
</dbReference>
<dbReference type="PANTHER" id="PTHR42807:SF1">
    <property type="entry name" value="GLUTARYL-COA DEHYDROGENASE, MITOCHONDRIAL"/>
    <property type="match status" value="1"/>
</dbReference>
<evidence type="ECO:0000259" key="9">
    <source>
        <dbReference type="Pfam" id="PF02770"/>
    </source>
</evidence>
<dbReference type="OrthoDB" id="9770681at2"/>
<sequence>MVTVDELFAIDSLLSDTERQIRQTVRSFGEQRLRPHVADWFEGGTFPARELAPELGKLGLLGMHLEGYGCAGTSATEYGLACLELEAVDSGIRSMVSVQGSLAMTAIHKFGSEEQKQHWLPEMATGQVIGCFGLTEPDFGSNPGGMRTRARRDGADWVLDGAKMWITNGSVADVAVVWARTEDGIRGFLVPRDTPGFTAREMHRKLSLRASITAELDLDGVRLPADAELPRARGLAGPLACLSEARFGIVFGAMGAARDCLSATIDYARTREVFDKPLAAYQLTQAKLADMAVELGKGELLAVHLGRLKDRGELRPEQVSAGKLNSTREALAIARECRTVLGANGITLDYPVLRHANNLESVLTYEGTAEVHQLVLGEALTGAKAFR</sequence>
<keyword evidence="6 7" id="KW-0560">Oxidoreductase</keyword>
<evidence type="ECO:0000256" key="5">
    <source>
        <dbReference type="ARBA" id="ARBA00022946"/>
    </source>
</evidence>
<dbReference type="InterPro" id="IPR046373">
    <property type="entry name" value="Acyl-CoA_Oxase/DH_mid-dom_sf"/>
</dbReference>
<evidence type="ECO:0000313" key="12">
    <source>
        <dbReference type="Proteomes" id="UP000255355"/>
    </source>
</evidence>
<keyword evidence="12" id="KW-1185">Reference proteome</keyword>
<gene>
    <name evidence="11" type="ORF">DFR68_103274</name>
</gene>
<dbReference type="PANTHER" id="PTHR42807">
    <property type="entry name" value="GLUTARYL-COA DEHYDROGENASE, MITOCHONDRIAL"/>
    <property type="match status" value="1"/>
</dbReference>
<evidence type="ECO:0000256" key="2">
    <source>
        <dbReference type="ARBA" id="ARBA00009347"/>
    </source>
</evidence>
<comment type="similarity">
    <text evidence="2 7">Belongs to the acyl-CoA dehydrogenase family.</text>
</comment>
<evidence type="ECO:0000259" key="8">
    <source>
        <dbReference type="Pfam" id="PF00441"/>
    </source>
</evidence>
<evidence type="ECO:0000259" key="10">
    <source>
        <dbReference type="Pfam" id="PF02771"/>
    </source>
</evidence>
<evidence type="ECO:0000256" key="3">
    <source>
        <dbReference type="ARBA" id="ARBA00022630"/>
    </source>
</evidence>
<name>A0A370H898_9NOCA</name>
<dbReference type="InterPro" id="IPR006091">
    <property type="entry name" value="Acyl-CoA_Oxase/DH_mid-dom"/>
</dbReference>
<keyword evidence="5" id="KW-0809">Transit peptide</keyword>
<comment type="cofactor">
    <cofactor evidence="1 7">
        <name>FAD</name>
        <dbReference type="ChEBI" id="CHEBI:57692"/>
    </cofactor>
</comment>
<dbReference type="GO" id="GO:0000062">
    <property type="term" value="F:fatty-acyl-CoA binding"/>
    <property type="evidence" value="ECO:0007669"/>
    <property type="project" value="TreeGrafter"/>
</dbReference>
<keyword evidence="4 7" id="KW-0274">FAD</keyword>
<dbReference type="STRING" id="1210089.GCA_001613165_07631"/>
<dbReference type="FunFam" id="1.10.540.10:FF:000026">
    <property type="entry name" value="Acyl-CoA dehydrogenase medium chain"/>
    <property type="match status" value="1"/>
</dbReference>
<dbReference type="RefSeq" id="WP_068031759.1">
    <property type="nucleotide sequence ID" value="NZ_QQAZ01000003.1"/>
</dbReference>
<dbReference type="InterPro" id="IPR009075">
    <property type="entry name" value="AcylCo_DH/oxidase_C"/>
</dbReference>
<evidence type="ECO:0000256" key="1">
    <source>
        <dbReference type="ARBA" id="ARBA00001974"/>
    </source>
</evidence>
<dbReference type="Gene3D" id="2.40.110.10">
    <property type="entry name" value="Butyryl-CoA Dehydrogenase, subunit A, domain 2"/>
    <property type="match status" value="1"/>
</dbReference>
<feature type="domain" description="Acyl-CoA dehydrogenase/oxidase C-terminal" evidence="8">
    <location>
        <begin position="233"/>
        <end position="380"/>
    </location>
</feature>
<evidence type="ECO:0000256" key="7">
    <source>
        <dbReference type="RuleBase" id="RU362125"/>
    </source>
</evidence>
<feature type="domain" description="Acyl-CoA dehydrogenase/oxidase N-terminal" evidence="10">
    <location>
        <begin position="15"/>
        <end position="127"/>
    </location>
</feature>